<proteinExistence type="predicted"/>
<evidence type="ECO:0000313" key="4">
    <source>
        <dbReference type="EMBL" id="OXT05745.1"/>
    </source>
</evidence>
<dbReference type="Proteomes" id="UP000215301">
    <property type="component" value="Unassembled WGS sequence"/>
</dbReference>
<organism evidence="4 5">
    <name type="scientific">Thermoanaerobacterium thermosaccharolyticum</name>
    <name type="common">Clostridium thermosaccharolyticum</name>
    <dbReference type="NCBI Taxonomy" id="1517"/>
    <lineage>
        <taxon>Bacteria</taxon>
        <taxon>Bacillati</taxon>
        <taxon>Bacillota</taxon>
        <taxon>Clostridia</taxon>
        <taxon>Thermoanaerobacterales</taxon>
        <taxon>Thermoanaerobacteraceae</taxon>
        <taxon>Thermoanaerobacterium</taxon>
    </lineage>
</organism>
<evidence type="ECO:0000259" key="2">
    <source>
        <dbReference type="Pfam" id="PF05598"/>
    </source>
</evidence>
<dbReference type="InterPro" id="IPR025668">
    <property type="entry name" value="Tnp_DDE_dom"/>
</dbReference>
<gene>
    <name evidence="4" type="ORF">CE561_12615</name>
</gene>
<dbReference type="RefSeq" id="WP_094046595.1">
    <property type="nucleotide sequence ID" value="NZ_NKHD01000054.1"/>
</dbReference>
<dbReference type="AlphaFoldDB" id="A0A231VC26"/>
<dbReference type="PANTHER" id="PTHR33408">
    <property type="entry name" value="TRANSPOSASE"/>
    <property type="match status" value="1"/>
</dbReference>
<name>A0A231VC26_THETR</name>
<evidence type="ECO:0000313" key="5">
    <source>
        <dbReference type="Proteomes" id="UP000215301"/>
    </source>
</evidence>
<reference evidence="4 5" key="1">
    <citation type="submission" date="2017-06" db="EMBL/GenBank/DDBJ databases">
        <title>Isolation and characterization of a thermophilic and butanogenic Thermoanaerobacterium thermosaccharolyticum M5 capable of efficient degradation of hemicellulose.</title>
        <authorList>
            <person name="Xin F."/>
            <person name="Jiang Y."/>
        </authorList>
    </citation>
    <scope>NUCLEOTIDE SEQUENCE [LARGE SCALE GENOMIC DNA]</scope>
    <source>
        <strain evidence="4 5">M5</strain>
    </source>
</reference>
<protein>
    <submittedName>
        <fullName evidence="4">Transposase</fullName>
    </submittedName>
</protein>
<feature type="domain" description="Transposase InsH N-terminal" evidence="2">
    <location>
        <begin position="35"/>
        <end position="120"/>
    </location>
</feature>
<sequence length="551" mass="63446">MSFVLNESQQITMDDRFLNLDERTKKFVLNSWAKDFAEIIFPAINERRFSVLYSDNAASRPNSPVNAIIGSLILKEMFNLTDDELLASILCDVRFQYALHTTSFKNQPFSDRTFSRFRQRLYLYYLETGRDLLHEEMEAMANVFVKYFDINPSVKRMDSIMVSSSCKKMSRLEILYTCVANMVKAVYKTGEYQNLKNMEHYLDEEDRNKTIYHRKNEEISKRLQEIIDDASILIKELGEAYFELPEYQLLQRVLKEQTETTAEGKLTPVGKEKISPDSLQNPSDPDATYRKKAGKDNKGYVGNLVETVDKKGSIITNYDYDVNTHSDSSFCKETIEKLGEQEKEITLIADGAYSSVENIELAAKNNINLITTALIGKVPDVIQSEFELNETTHEVVKCPRGEKPYKTRYYEKSGLYRASFNKKTCEHCPLREKCGAKLQKKSAFVLITAKTIQRASYLKKMSSEEYSILQKKRNGVEGLPSILRRRYHVDTMPVRGLVRSKIWFSFKIGAINAKRVLKMASEQAATLYNKIKFSFAFLKSGKYRAELLLVA</sequence>
<evidence type="ECO:0000259" key="3">
    <source>
        <dbReference type="Pfam" id="PF13751"/>
    </source>
</evidence>
<accession>A0A231VC26</accession>
<dbReference type="Pfam" id="PF13751">
    <property type="entry name" value="DDE_Tnp_1_6"/>
    <property type="match status" value="1"/>
</dbReference>
<feature type="domain" description="Transposase DDE" evidence="3">
    <location>
        <begin position="398"/>
        <end position="516"/>
    </location>
</feature>
<dbReference type="EMBL" id="NKHD01000054">
    <property type="protein sequence ID" value="OXT05745.1"/>
    <property type="molecule type" value="Genomic_DNA"/>
</dbReference>
<dbReference type="PANTHER" id="PTHR33408:SF2">
    <property type="entry name" value="TRANSPOSASE DDE DOMAIN-CONTAINING PROTEIN"/>
    <property type="match status" value="1"/>
</dbReference>
<feature type="region of interest" description="Disordered" evidence="1">
    <location>
        <begin position="261"/>
        <end position="293"/>
    </location>
</feature>
<dbReference type="Pfam" id="PF05598">
    <property type="entry name" value="DUF772"/>
    <property type="match status" value="1"/>
</dbReference>
<evidence type="ECO:0000256" key="1">
    <source>
        <dbReference type="SAM" id="MobiDB-lite"/>
    </source>
</evidence>
<dbReference type="InterPro" id="IPR008490">
    <property type="entry name" value="Transposase_InsH_N"/>
</dbReference>
<comment type="caution">
    <text evidence="4">The sequence shown here is derived from an EMBL/GenBank/DDBJ whole genome shotgun (WGS) entry which is preliminary data.</text>
</comment>